<dbReference type="AlphaFoldDB" id="A0AA88WCT4"/>
<dbReference type="NCBIfam" id="NF003077">
    <property type="entry name" value="PRK04000.1"/>
    <property type="match status" value="1"/>
</dbReference>
<dbReference type="SUPFAM" id="SSF52540">
    <property type="entry name" value="P-loop containing nucleoside triphosphate hydrolases"/>
    <property type="match status" value="1"/>
</dbReference>
<dbReference type="InterPro" id="IPR009000">
    <property type="entry name" value="Transl_B-barrel_sf"/>
</dbReference>
<name>A0AA88WCT4_9ASTE</name>
<dbReference type="PANTHER" id="PTHR42854:SF10">
    <property type="entry name" value="PROTEIN-SYNTHESIZING GTPASE"/>
    <property type="match status" value="1"/>
</dbReference>
<dbReference type="Pfam" id="PF09173">
    <property type="entry name" value="eIF2_C"/>
    <property type="match status" value="1"/>
</dbReference>
<protein>
    <recommendedName>
        <fullName evidence="3">protein-synthesizing GTPase</fullName>
        <ecNumber evidence="3">3.6.5.3</ecNumber>
    </recommendedName>
</protein>
<evidence type="ECO:0000256" key="3">
    <source>
        <dbReference type="ARBA" id="ARBA00011986"/>
    </source>
</evidence>
<dbReference type="InterPro" id="IPR015256">
    <property type="entry name" value="eIF2g_C"/>
</dbReference>
<dbReference type="SUPFAM" id="SSF50447">
    <property type="entry name" value="Translation proteins"/>
    <property type="match status" value="1"/>
</dbReference>
<dbReference type="GO" id="GO:0003743">
    <property type="term" value="F:translation initiation factor activity"/>
    <property type="evidence" value="ECO:0007669"/>
    <property type="project" value="UniProtKB-KW"/>
</dbReference>
<sequence length="498" mass="54516">MPQNELMEGDLQQKNEVSQKDLMEGNLHRKIKMFQKGMTRTAKMSQKRLMKQDLGELDVAKLHPLSPEVVSCQPTTNIGTIGHVAHGKTTVVRAISGVQTNRFKCELERNITMKLGYANAKMKTALGLCATSMSCGSGEEDNPLFDEPGYENCRMKLLRHVSFVDCPGHEILMATMLNGATIMDGAFLLVAANESCPQPQTLEHLSAVDILNLQNIVILQNKVDLVSEHQAKNQYQAIQEMVKGTAAEGAPVIPIAARLKYNIDVRDFVSPPHMIVIRSFDVNKPGCGVDETKGGVVGGSITRGVMKVNQVVELRPGLLGKDDSGNRICQPIYTRVISLFAEQNELQFAVPGGLIGVGTTMDPALSRCDRLVGQILGEVGTLPDVSVFLMRQLLGVRTQETQMVKVSKLRKGETIQVNVLSMVSKAKVVALNNGRARMQLAQPVCTRSGEKVALSRCIEKHWRLIGWGEILGGNTLDVRPPVPSGLYSRENQAPFSQK</sequence>
<dbReference type="InterPro" id="IPR000795">
    <property type="entry name" value="T_Tr_GTP-bd_dom"/>
</dbReference>
<dbReference type="InterPro" id="IPR044127">
    <property type="entry name" value="eIF2g_dom_2"/>
</dbReference>
<evidence type="ECO:0000256" key="8">
    <source>
        <dbReference type="ARBA" id="ARBA00023134"/>
    </source>
</evidence>
<feature type="domain" description="Tr-type G" evidence="10">
    <location>
        <begin position="73"/>
        <end position="286"/>
    </location>
</feature>
<dbReference type="PRINTS" id="PR00315">
    <property type="entry name" value="ELONGATNFCT"/>
</dbReference>
<proteinExistence type="inferred from homology"/>
<dbReference type="GO" id="GO:0001731">
    <property type="term" value="P:formation of translation preinitiation complex"/>
    <property type="evidence" value="ECO:0007669"/>
    <property type="project" value="TreeGrafter"/>
</dbReference>
<keyword evidence="4" id="KW-0396">Initiation factor</keyword>
<evidence type="ECO:0000259" key="10">
    <source>
        <dbReference type="PROSITE" id="PS51722"/>
    </source>
</evidence>
<keyword evidence="8" id="KW-0342">GTP-binding</keyword>
<dbReference type="Gene3D" id="3.40.50.300">
    <property type="entry name" value="P-loop containing nucleotide triphosphate hydrolases"/>
    <property type="match status" value="1"/>
</dbReference>
<dbReference type="FunFam" id="3.40.50.300:FF:000065">
    <property type="entry name" value="Eukaryotic translation initiation factor 2 subunit gamma"/>
    <property type="match status" value="1"/>
</dbReference>
<dbReference type="GO" id="GO:0003924">
    <property type="term" value="F:GTPase activity"/>
    <property type="evidence" value="ECO:0007669"/>
    <property type="project" value="InterPro"/>
</dbReference>
<evidence type="ECO:0000256" key="5">
    <source>
        <dbReference type="ARBA" id="ARBA00022741"/>
    </source>
</evidence>
<dbReference type="GO" id="GO:0005525">
    <property type="term" value="F:GTP binding"/>
    <property type="evidence" value="ECO:0007669"/>
    <property type="project" value="UniProtKB-KW"/>
</dbReference>
<reference evidence="11" key="1">
    <citation type="submission" date="2022-12" db="EMBL/GenBank/DDBJ databases">
        <title>Draft genome assemblies for two species of Escallonia (Escalloniales).</title>
        <authorList>
            <person name="Chanderbali A."/>
            <person name="Dervinis C."/>
            <person name="Anghel I."/>
            <person name="Soltis D."/>
            <person name="Soltis P."/>
            <person name="Zapata F."/>
        </authorList>
    </citation>
    <scope>NUCLEOTIDE SEQUENCE</scope>
    <source>
        <strain evidence="11">UCBG64.0493</strain>
        <tissue evidence="11">Leaf</tissue>
    </source>
</reference>
<dbReference type="Pfam" id="PF00009">
    <property type="entry name" value="GTP_EFTU"/>
    <property type="match status" value="1"/>
</dbReference>
<dbReference type="CDD" id="cd01888">
    <property type="entry name" value="eIF2_gamma"/>
    <property type="match status" value="1"/>
</dbReference>
<dbReference type="Gene3D" id="2.40.30.10">
    <property type="entry name" value="Translation factors"/>
    <property type="match status" value="2"/>
</dbReference>
<comment type="function">
    <text evidence="1">This protein promotes the GTP-dependent binding of aminoacyl-tRNA to the A-site of ribosomes during protein biosynthesis.</text>
</comment>
<dbReference type="PANTHER" id="PTHR42854">
    <property type="entry name" value="EUKARYOTIC TRANSLATION INITIATION FACTOR 2 SUBUNIT 3 FAMILY MEMBER"/>
    <property type="match status" value="1"/>
</dbReference>
<evidence type="ECO:0000313" key="12">
    <source>
        <dbReference type="Proteomes" id="UP001188597"/>
    </source>
</evidence>
<comment type="catalytic activity">
    <reaction evidence="9">
        <text>GTP + H2O = GDP + phosphate + H(+)</text>
        <dbReference type="Rhea" id="RHEA:19669"/>
        <dbReference type="ChEBI" id="CHEBI:15377"/>
        <dbReference type="ChEBI" id="CHEBI:15378"/>
        <dbReference type="ChEBI" id="CHEBI:37565"/>
        <dbReference type="ChEBI" id="CHEBI:43474"/>
        <dbReference type="ChEBI" id="CHEBI:58189"/>
        <dbReference type="EC" id="3.6.5.3"/>
    </reaction>
</comment>
<dbReference type="Proteomes" id="UP001188597">
    <property type="component" value="Unassembled WGS sequence"/>
</dbReference>
<evidence type="ECO:0000256" key="4">
    <source>
        <dbReference type="ARBA" id="ARBA00022540"/>
    </source>
</evidence>
<accession>A0AA88WCT4</accession>
<dbReference type="GO" id="GO:0005829">
    <property type="term" value="C:cytosol"/>
    <property type="evidence" value="ECO:0007669"/>
    <property type="project" value="TreeGrafter"/>
</dbReference>
<keyword evidence="5" id="KW-0547">Nucleotide-binding</keyword>
<keyword evidence="12" id="KW-1185">Reference proteome</keyword>
<evidence type="ECO:0000256" key="7">
    <source>
        <dbReference type="ARBA" id="ARBA00022917"/>
    </source>
</evidence>
<evidence type="ECO:0000256" key="1">
    <source>
        <dbReference type="ARBA" id="ARBA00003982"/>
    </source>
</evidence>
<dbReference type="InterPro" id="IPR027417">
    <property type="entry name" value="P-loop_NTPase"/>
</dbReference>
<dbReference type="GO" id="GO:0005850">
    <property type="term" value="C:eukaryotic translation initiation factor 2 complex"/>
    <property type="evidence" value="ECO:0007669"/>
    <property type="project" value="TreeGrafter"/>
</dbReference>
<dbReference type="CDD" id="cd03688">
    <property type="entry name" value="eIF2_gamma_II"/>
    <property type="match status" value="1"/>
</dbReference>
<evidence type="ECO:0000313" key="11">
    <source>
        <dbReference type="EMBL" id="KAK3025287.1"/>
    </source>
</evidence>
<dbReference type="FunFam" id="2.40.30.10:FF:000009">
    <property type="entry name" value="Eukaryotic translation initiation factor 2 subunit gamma"/>
    <property type="match status" value="1"/>
</dbReference>
<dbReference type="InterPro" id="IPR009001">
    <property type="entry name" value="Transl_elong_EF1A/Init_IF2_C"/>
</dbReference>
<comment type="caution">
    <text evidence="11">The sequence shown here is derived from an EMBL/GenBank/DDBJ whole genome shotgun (WGS) entry which is preliminary data.</text>
</comment>
<dbReference type="EC" id="3.6.5.3" evidence="3"/>
<evidence type="ECO:0000256" key="2">
    <source>
        <dbReference type="ARBA" id="ARBA00007249"/>
    </source>
</evidence>
<dbReference type="InterPro" id="IPR050543">
    <property type="entry name" value="eIF2G"/>
</dbReference>
<evidence type="ECO:0000256" key="6">
    <source>
        <dbReference type="ARBA" id="ARBA00022801"/>
    </source>
</evidence>
<organism evidence="11 12">
    <name type="scientific">Escallonia herrerae</name>
    <dbReference type="NCBI Taxonomy" id="1293975"/>
    <lineage>
        <taxon>Eukaryota</taxon>
        <taxon>Viridiplantae</taxon>
        <taxon>Streptophyta</taxon>
        <taxon>Embryophyta</taxon>
        <taxon>Tracheophyta</taxon>
        <taxon>Spermatophyta</taxon>
        <taxon>Magnoliopsida</taxon>
        <taxon>eudicotyledons</taxon>
        <taxon>Gunneridae</taxon>
        <taxon>Pentapetalae</taxon>
        <taxon>asterids</taxon>
        <taxon>campanulids</taxon>
        <taxon>Escalloniales</taxon>
        <taxon>Escalloniaceae</taxon>
        <taxon>Escallonia</taxon>
    </lineage>
</organism>
<dbReference type="SUPFAM" id="SSF50465">
    <property type="entry name" value="EF-Tu/eEF-1alpha/eIF2-gamma C-terminal domain"/>
    <property type="match status" value="1"/>
</dbReference>
<keyword evidence="7" id="KW-0648">Protein biosynthesis</keyword>
<dbReference type="GO" id="GO:0000049">
    <property type="term" value="F:tRNA binding"/>
    <property type="evidence" value="ECO:0007669"/>
    <property type="project" value="InterPro"/>
</dbReference>
<keyword evidence="6" id="KW-0378">Hydrolase</keyword>
<comment type="similarity">
    <text evidence="2">Belongs to the TRAFAC class translation factor GTPase superfamily. Classic translation factor GTPase family. EF-Tu/EF-1A subfamily.</text>
</comment>
<dbReference type="InterPro" id="IPR044128">
    <property type="entry name" value="eIF2g_GTP-bd"/>
</dbReference>
<dbReference type="CDD" id="cd15490">
    <property type="entry name" value="eIF2_gamma_III"/>
    <property type="match status" value="1"/>
</dbReference>
<evidence type="ECO:0000256" key="9">
    <source>
        <dbReference type="ARBA" id="ARBA00048107"/>
    </source>
</evidence>
<dbReference type="PROSITE" id="PS51722">
    <property type="entry name" value="G_TR_2"/>
    <property type="match status" value="1"/>
</dbReference>
<dbReference type="EMBL" id="JAVXUP010000557">
    <property type="protein sequence ID" value="KAK3025287.1"/>
    <property type="molecule type" value="Genomic_DNA"/>
</dbReference>
<gene>
    <name evidence="11" type="ORF">RJ639_044089</name>
</gene>